<dbReference type="InterPro" id="IPR009057">
    <property type="entry name" value="Homeodomain-like_sf"/>
</dbReference>
<accession>A0ABS3N4R6</accession>
<evidence type="ECO:0000313" key="6">
    <source>
        <dbReference type="Proteomes" id="UP000663981"/>
    </source>
</evidence>
<proteinExistence type="predicted"/>
<keyword evidence="3" id="KW-0804">Transcription</keyword>
<dbReference type="Pfam" id="PF02311">
    <property type="entry name" value="AraC_binding"/>
    <property type="match status" value="1"/>
</dbReference>
<dbReference type="InterPro" id="IPR014710">
    <property type="entry name" value="RmlC-like_jellyroll"/>
</dbReference>
<sequence>MGQYFVKREIVPSFENGTTPKLLYICDAAPEHTKLPRTMHKHDNMIEIVFIKEGCGQQLIGDRQYTVRKGDILIYNSSVLHDEYANSETPMSVYCCGIANVKLKGLPLNHLVSKDAPYVLHTEDEQFANLEALLGMMVSQIKEDKPGGEEICNYLLSALITLILQIPQEESCIEKSKDYLLSNQIKDYMDKHYLETVTLESIAKALSISSYYMVHIFKEATGFSPIQYIIRRRIGEAQSLLINTDYSVTHIAGMVGYENTNYFTTLFSKTVGIPPKKYRQLWIKGEG</sequence>
<organism evidence="5 6">
    <name type="scientific">Metabacillus bambusae</name>
    <dbReference type="NCBI Taxonomy" id="2795218"/>
    <lineage>
        <taxon>Bacteria</taxon>
        <taxon>Bacillati</taxon>
        <taxon>Bacillota</taxon>
        <taxon>Bacilli</taxon>
        <taxon>Bacillales</taxon>
        <taxon>Bacillaceae</taxon>
        <taxon>Metabacillus</taxon>
    </lineage>
</organism>
<dbReference type="PANTHER" id="PTHR43280:SF17">
    <property type="entry name" value="ARAC-TYPE DNA-BINDING DOMAIN-CONTAINING PROTEIN"/>
    <property type="match status" value="1"/>
</dbReference>
<dbReference type="Gene3D" id="1.10.10.60">
    <property type="entry name" value="Homeodomain-like"/>
    <property type="match status" value="2"/>
</dbReference>
<dbReference type="InterPro" id="IPR037923">
    <property type="entry name" value="HTH-like"/>
</dbReference>
<keyword evidence="2" id="KW-0238">DNA-binding</keyword>
<dbReference type="InterPro" id="IPR018060">
    <property type="entry name" value="HTH_AraC"/>
</dbReference>
<comment type="caution">
    <text evidence="5">The sequence shown here is derived from an EMBL/GenBank/DDBJ whole genome shotgun (WGS) entry which is preliminary data.</text>
</comment>
<reference evidence="5 6" key="1">
    <citation type="submission" date="2021-03" db="EMBL/GenBank/DDBJ databases">
        <title>Whole genome sequence of Metabacillus bambusae BG109.</title>
        <authorList>
            <person name="Jeong J.W."/>
        </authorList>
    </citation>
    <scope>NUCLEOTIDE SEQUENCE [LARGE SCALE GENOMIC DNA]</scope>
    <source>
        <strain evidence="5 6">BG109</strain>
    </source>
</reference>
<dbReference type="Gene3D" id="2.60.120.10">
    <property type="entry name" value="Jelly Rolls"/>
    <property type="match status" value="1"/>
</dbReference>
<dbReference type="Proteomes" id="UP000663981">
    <property type="component" value="Unassembled WGS sequence"/>
</dbReference>
<protein>
    <submittedName>
        <fullName evidence="5">Helix-turn-helix transcriptional regulator</fullName>
    </submittedName>
</protein>
<dbReference type="PANTHER" id="PTHR43280">
    <property type="entry name" value="ARAC-FAMILY TRANSCRIPTIONAL REGULATOR"/>
    <property type="match status" value="1"/>
</dbReference>
<dbReference type="SMART" id="SM00342">
    <property type="entry name" value="HTH_ARAC"/>
    <property type="match status" value="1"/>
</dbReference>
<dbReference type="SUPFAM" id="SSF46689">
    <property type="entry name" value="Homeodomain-like"/>
    <property type="match status" value="2"/>
</dbReference>
<dbReference type="Pfam" id="PF12833">
    <property type="entry name" value="HTH_18"/>
    <property type="match status" value="1"/>
</dbReference>
<evidence type="ECO:0000256" key="2">
    <source>
        <dbReference type="ARBA" id="ARBA00023125"/>
    </source>
</evidence>
<feature type="domain" description="HTH araC/xylS-type" evidence="4">
    <location>
        <begin position="183"/>
        <end position="281"/>
    </location>
</feature>
<evidence type="ECO:0000313" key="5">
    <source>
        <dbReference type="EMBL" id="MBO1513301.1"/>
    </source>
</evidence>
<keyword evidence="1" id="KW-0805">Transcription regulation</keyword>
<dbReference type="InterPro" id="IPR020449">
    <property type="entry name" value="Tscrpt_reg_AraC-type_HTH"/>
</dbReference>
<dbReference type="PROSITE" id="PS01124">
    <property type="entry name" value="HTH_ARAC_FAMILY_2"/>
    <property type="match status" value="1"/>
</dbReference>
<evidence type="ECO:0000259" key="4">
    <source>
        <dbReference type="PROSITE" id="PS01124"/>
    </source>
</evidence>
<dbReference type="RefSeq" id="WP_207980261.1">
    <property type="nucleotide sequence ID" value="NZ_JAGDEL010000013.1"/>
</dbReference>
<dbReference type="SUPFAM" id="SSF51215">
    <property type="entry name" value="Regulatory protein AraC"/>
    <property type="match status" value="1"/>
</dbReference>
<keyword evidence="6" id="KW-1185">Reference proteome</keyword>
<dbReference type="PRINTS" id="PR00032">
    <property type="entry name" value="HTHARAC"/>
</dbReference>
<name>A0ABS3N4R6_9BACI</name>
<gene>
    <name evidence="5" type="ORF">I7822_16755</name>
</gene>
<evidence type="ECO:0000256" key="3">
    <source>
        <dbReference type="ARBA" id="ARBA00023163"/>
    </source>
</evidence>
<dbReference type="InterPro" id="IPR003313">
    <property type="entry name" value="AraC-bd"/>
</dbReference>
<dbReference type="CDD" id="cd02208">
    <property type="entry name" value="cupin_RmlC-like"/>
    <property type="match status" value="1"/>
</dbReference>
<dbReference type="EMBL" id="JAGDEL010000013">
    <property type="protein sequence ID" value="MBO1513301.1"/>
    <property type="molecule type" value="Genomic_DNA"/>
</dbReference>
<evidence type="ECO:0000256" key="1">
    <source>
        <dbReference type="ARBA" id="ARBA00023015"/>
    </source>
</evidence>